<dbReference type="PROSITE" id="PS51186">
    <property type="entry name" value="GNAT"/>
    <property type="match status" value="1"/>
</dbReference>
<dbReference type="Pfam" id="PF00583">
    <property type="entry name" value="Acetyltransf_1"/>
    <property type="match status" value="1"/>
</dbReference>
<dbReference type="CDD" id="cd04301">
    <property type="entry name" value="NAT_SF"/>
    <property type="match status" value="1"/>
</dbReference>
<evidence type="ECO:0000313" key="3">
    <source>
        <dbReference type="Proteomes" id="UP000005744"/>
    </source>
</evidence>
<evidence type="ECO:0000313" key="2">
    <source>
        <dbReference type="EMBL" id="EIJ41565.1"/>
    </source>
</evidence>
<reference evidence="2 3" key="1">
    <citation type="submission" date="2011-11" db="EMBL/GenBank/DDBJ databases">
        <title>Improved High-Quality Draft sequence of Beggiatoa alba B18lD.</title>
        <authorList>
            <consortium name="US DOE Joint Genome Institute"/>
            <person name="Lucas S."/>
            <person name="Han J."/>
            <person name="Lapidus A."/>
            <person name="Cheng J.-F."/>
            <person name="Goodwin L."/>
            <person name="Pitluck S."/>
            <person name="Peters L."/>
            <person name="Mikhailova N."/>
            <person name="Held B."/>
            <person name="Detter J.C."/>
            <person name="Han C."/>
            <person name="Tapia R."/>
            <person name="Land M."/>
            <person name="Hauser L."/>
            <person name="Kyrpides N."/>
            <person name="Ivanova N."/>
            <person name="Pagani I."/>
            <person name="Samuel K."/>
            <person name="Teske A."/>
            <person name="Mueller J."/>
            <person name="Woyke T."/>
        </authorList>
    </citation>
    <scope>NUCLEOTIDE SEQUENCE [LARGE SCALE GENOMIC DNA]</scope>
    <source>
        <strain evidence="2 3">B18LD</strain>
    </source>
</reference>
<keyword evidence="2" id="KW-0012">Acyltransferase</keyword>
<accession>I3CD72</accession>
<proteinExistence type="predicted"/>
<feature type="domain" description="N-acetyltransferase" evidence="1">
    <location>
        <begin position="4"/>
        <end position="163"/>
    </location>
</feature>
<sequence>MSNILIRRAIPADAEQLWKILHAVIQTGETYSFAPETDKKTLLDYWLSSHVWTYVALIENEIVGTYLIKENHAGQGAHVANASFMVAPTRQGFGIGKALGMHALAEAKSLGFLAMQFNLVVSTNTQAVALWKRLNFNIVGQLPQVFKHPKLGFVDAFVMHRFL</sequence>
<dbReference type="STRING" id="395493.BegalDRAFT_0653"/>
<dbReference type="HOGENOM" id="CLU_013985_42_2_6"/>
<dbReference type="InterPro" id="IPR016181">
    <property type="entry name" value="Acyl_CoA_acyltransferase"/>
</dbReference>
<dbReference type="Proteomes" id="UP000005744">
    <property type="component" value="Unassembled WGS sequence"/>
</dbReference>
<gene>
    <name evidence="2" type="ORF">BegalDRAFT_0653</name>
</gene>
<dbReference type="AlphaFoldDB" id="I3CD72"/>
<dbReference type="Gene3D" id="3.40.630.30">
    <property type="match status" value="1"/>
</dbReference>
<dbReference type="InterPro" id="IPR052742">
    <property type="entry name" value="Mito_N-acetyltransferase"/>
</dbReference>
<dbReference type="GO" id="GO:0016747">
    <property type="term" value="F:acyltransferase activity, transferring groups other than amino-acyl groups"/>
    <property type="evidence" value="ECO:0007669"/>
    <property type="project" value="InterPro"/>
</dbReference>
<keyword evidence="3" id="KW-1185">Reference proteome</keyword>
<dbReference type="eggNOG" id="COG1247">
    <property type="taxonomic scope" value="Bacteria"/>
</dbReference>
<dbReference type="SUPFAM" id="SSF55729">
    <property type="entry name" value="Acyl-CoA N-acyltransferases (Nat)"/>
    <property type="match status" value="1"/>
</dbReference>
<dbReference type="InterPro" id="IPR000182">
    <property type="entry name" value="GNAT_dom"/>
</dbReference>
<keyword evidence="2" id="KW-0808">Transferase</keyword>
<dbReference type="EMBL" id="JH600070">
    <property type="protein sequence ID" value="EIJ41565.1"/>
    <property type="molecule type" value="Genomic_DNA"/>
</dbReference>
<name>I3CD72_9GAMM</name>
<evidence type="ECO:0000259" key="1">
    <source>
        <dbReference type="PROSITE" id="PS51186"/>
    </source>
</evidence>
<dbReference type="PANTHER" id="PTHR43138">
    <property type="entry name" value="ACETYLTRANSFERASE, GNAT FAMILY"/>
    <property type="match status" value="1"/>
</dbReference>
<protein>
    <submittedName>
        <fullName evidence="2">Sortase-like acyltransferase</fullName>
    </submittedName>
</protein>
<dbReference type="PANTHER" id="PTHR43138:SF1">
    <property type="entry name" value="N-ACETYLTRANSFERASE ACA1"/>
    <property type="match status" value="1"/>
</dbReference>
<organism evidence="2 3">
    <name type="scientific">Beggiatoa alba B18LD</name>
    <dbReference type="NCBI Taxonomy" id="395493"/>
    <lineage>
        <taxon>Bacteria</taxon>
        <taxon>Pseudomonadati</taxon>
        <taxon>Pseudomonadota</taxon>
        <taxon>Gammaproteobacteria</taxon>
        <taxon>Thiotrichales</taxon>
        <taxon>Thiotrichaceae</taxon>
        <taxon>Beggiatoa</taxon>
    </lineage>
</organism>
<dbReference type="RefSeq" id="WP_002683595.1">
    <property type="nucleotide sequence ID" value="NZ_JH600070.1"/>
</dbReference>